<dbReference type="OrthoDB" id="5397846at2759"/>
<gene>
    <name evidence="2" type="ORF">EK21DRAFT_71880</name>
</gene>
<dbReference type="InterPro" id="IPR056632">
    <property type="entry name" value="DUF7730"/>
</dbReference>
<evidence type="ECO:0000259" key="1">
    <source>
        <dbReference type="Pfam" id="PF24864"/>
    </source>
</evidence>
<dbReference type="Pfam" id="PF24864">
    <property type="entry name" value="DUF7730"/>
    <property type="match status" value="1"/>
</dbReference>
<accession>A0A9P4H5F2</accession>
<sequence>MSESTFNEETFASGRYSKRKRTQVTYHMDELDFSDSESDYEGVQAKQKRKAIAKRLPKNKTFPFMELPAEIRNMIYAHALHDDNGVHLVATFKHKRRTVERVSVETADKIGGGRRSYSAAKLNDEMRAENEEPKPLVPSLLAVSQQINQEARDFLYGNDFICADTFALYSFLLNIGPVGAKLLQSVRIMSWGYGRALKGYNHSCFAVLAWATNLKTLYVDNTPGYSQSPKNRAEQFYRDAFPWLEAVGAAKRKSDAAVELVQFDAELFDYSYWDGTKSRIVSGEERLQLFRDRLSELLGAQQKWIMAKPAKKRKIKRDGVVDEV</sequence>
<evidence type="ECO:0000313" key="3">
    <source>
        <dbReference type="Proteomes" id="UP000799777"/>
    </source>
</evidence>
<dbReference type="AlphaFoldDB" id="A0A9P4H5F2"/>
<dbReference type="PANTHER" id="PTHR42085:SF8">
    <property type="entry name" value="F-BOX DOMAIN-CONTAINING PROTEIN"/>
    <property type="match status" value="1"/>
</dbReference>
<keyword evidence="3" id="KW-1185">Reference proteome</keyword>
<reference evidence="2" key="1">
    <citation type="journal article" date="2020" name="Stud. Mycol.">
        <title>101 Dothideomycetes genomes: a test case for predicting lifestyles and emergence of pathogens.</title>
        <authorList>
            <person name="Haridas S."/>
            <person name="Albert R."/>
            <person name="Binder M."/>
            <person name="Bloem J."/>
            <person name="Labutti K."/>
            <person name="Salamov A."/>
            <person name="Andreopoulos B."/>
            <person name="Baker S."/>
            <person name="Barry K."/>
            <person name="Bills G."/>
            <person name="Bluhm B."/>
            <person name="Cannon C."/>
            <person name="Castanera R."/>
            <person name="Culley D."/>
            <person name="Daum C."/>
            <person name="Ezra D."/>
            <person name="Gonzalez J."/>
            <person name="Henrissat B."/>
            <person name="Kuo A."/>
            <person name="Liang C."/>
            <person name="Lipzen A."/>
            <person name="Lutzoni F."/>
            <person name="Magnuson J."/>
            <person name="Mondo S."/>
            <person name="Nolan M."/>
            <person name="Ohm R."/>
            <person name="Pangilinan J."/>
            <person name="Park H.-J."/>
            <person name="Ramirez L."/>
            <person name="Alfaro M."/>
            <person name="Sun H."/>
            <person name="Tritt A."/>
            <person name="Yoshinaga Y."/>
            <person name="Zwiers L.-H."/>
            <person name="Turgeon B."/>
            <person name="Goodwin S."/>
            <person name="Spatafora J."/>
            <person name="Crous P."/>
            <person name="Grigoriev I."/>
        </authorList>
    </citation>
    <scope>NUCLEOTIDE SEQUENCE</scope>
    <source>
        <strain evidence="2">CBS 110217</strain>
    </source>
</reference>
<dbReference type="Proteomes" id="UP000799777">
    <property type="component" value="Unassembled WGS sequence"/>
</dbReference>
<proteinExistence type="predicted"/>
<feature type="domain" description="DUF7730" evidence="1">
    <location>
        <begin position="64"/>
        <end position="158"/>
    </location>
</feature>
<name>A0A9P4H5F2_9PLEO</name>
<evidence type="ECO:0000313" key="2">
    <source>
        <dbReference type="EMBL" id="KAF2027440.1"/>
    </source>
</evidence>
<dbReference type="InterPro" id="IPR038883">
    <property type="entry name" value="AN11006-like"/>
</dbReference>
<protein>
    <recommendedName>
        <fullName evidence="1">DUF7730 domain-containing protein</fullName>
    </recommendedName>
</protein>
<dbReference type="PANTHER" id="PTHR42085">
    <property type="entry name" value="F-BOX DOMAIN-CONTAINING PROTEIN"/>
    <property type="match status" value="1"/>
</dbReference>
<dbReference type="EMBL" id="ML978226">
    <property type="protein sequence ID" value="KAF2027440.1"/>
    <property type="molecule type" value="Genomic_DNA"/>
</dbReference>
<comment type="caution">
    <text evidence="2">The sequence shown here is derived from an EMBL/GenBank/DDBJ whole genome shotgun (WGS) entry which is preliminary data.</text>
</comment>
<organism evidence="2 3">
    <name type="scientific">Setomelanomma holmii</name>
    <dbReference type="NCBI Taxonomy" id="210430"/>
    <lineage>
        <taxon>Eukaryota</taxon>
        <taxon>Fungi</taxon>
        <taxon>Dikarya</taxon>
        <taxon>Ascomycota</taxon>
        <taxon>Pezizomycotina</taxon>
        <taxon>Dothideomycetes</taxon>
        <taxon>Pleosporomycetidae</taxon>
        <taxon>Pleosporales</taxon>
        <taxon>Pleosporineae</taxon>
        <taxon>Phaeosphaeriaceae</taxon>
        <taxon>Setomelanomma</taxon>
    </lineage>
</organism>